<evidence type="ECO:0000313" key="3">
    <source>
        <dbReference type="Proteomes" id="UP000178040"/>
    </source>
</evidence>
<keyword evidence="1" id="KW-0378">Hydrolase</keyword>
<dbReference type="EMBL" id="MGAI01000052">
    <property type="protein sequence ID" value="OGK43384.1"/>
    <property type="molecule type" value="Genomic_DNA"/>
</dbReference>
<dbReference type="Gene3D" id="2.40.260.10">
    <property type="entry name" value="Sortase"/>
    <property type="match status" value="1"/>
</dbReference>
<dbReference type="AlphaFoldDB" id="A0A1F7IJ65"/>
<dbReference type="GO" id="GO:0016787">
    <property type="term" value="F:hydrolase activity"/>
    <property type="evidence" value="ECO:0007669"/>
    <property type="project" value="UniProtKB-KW"/>
</dbReference>
<dbReference type="InterPro" id="IPR023365">
    <property type="entry name" value="Sortase_dom-sf"/>
</dbReference>
<dbReference type="Proteomes" id="UP000178040">
    <property type="component" value="Unassembled WGS sequence"/>
</dbReference>
<reference evidence="2 3" key="1">
    <citation type="journal article" date="2016" name="Nat. Commun.">
        <title>Thousands of microbial genomes shed light on interconnected biogeochemical processes in an aquifer system.</title>
        <authorList>
            <person name="Anantharaman K."/>
            <person name="Brown C.T."/>
            <person name="Hug L.A."/>
            <person name="Sharon I."/>
            <person name="Castelle C.J."/>
            <person name="Probst A.J."/>
            <person name="Thomas B.C."/>
            <person name="Singh A."/>
            <person name="Wilkins M.J."/>
            <person name="Karaoz U."/>
            <person name="Brodie E.L."/>
            <person name="Williams K.H."/>
            <person name="Hubbard S.S."/>
            <person name="Banfield J.F."/>
        </authorList>
    </citation>
    <scope>NUCLEOTIDE SEQUENCE [LARGE SCALE GENOMIC DNA]</scope>
</reference>
<gene>
    <name evidence="2" type="ORF">A3B40_00915</name>
</gene>
<dbReference type="SUPFAM" id="SSF63817">
    <property type="entry name" value="Sortase"/>
    <property type="match status" value="1"/>
</dbReference>
<evidence type="ECO:0000256" key="1">
    <source>
        <dbReference type="ARBA" id="ARBA00022801"/>
    </source>
</evidence>
<dbReference type="InterPro" id="IPR042001">
    <property type="entry name" value="Sortase_F"/>
</dbReference>
<name>A0A1F7IJ65_9BACT</name>
<evidence type="ECO:0008006" key="4">
    <source>
        <dbReference type="Google" id="ProtNLM"/>
    </source>
</evidence>
<comment type="caution">
    <text evidence="2">The sequence shown here is derived from an EMBL/GenBank/DDBJ whole genome shotgun (WGS) entry which is preliminary data.</text>
</comment>
<proteinExistence type="predicted"/>
<dbReference type="InterPro" id="IPR005754">
    <property type="entry name" value="Sortase"/>
</dbReference>
<accession>A0A1F7IJ65</accession>
<evidence type="ECO:0000313" key="2">
    <source>
        <dbReference type="EMBL" id="OGK43384.1"/>
    </source>
</evidence>
<protein>
    <recommendedName>
        <fullName evidence="4">Sortase</fullName>
    </recommendedName>
</protein>
<dbReference type="CDD" id="cd05829">
    <property type="entry name" value="Sortase_F"/>
    <property type="match status" value="1"/>
</dbReference>
<sequence>MSKYIINFGLICLILAGILLFQRNNPKRIAFYSVPFKTDRSYSSKKNLPTRLVIKDLAIDLPIVPAKVNGQKWETTTQGVSWLTSSPLPGEKGNSIIYGHNWGSLLGKLIRIKPGSLIEIRYSNGSKNTFTVNTIATVSPKEVSVLRQSEDRRITVYTCTGFFDEKRFAVAALLL</sequence>
<organism evidence="2 3">
    <name type="scientific">Candidatus Roizmanbacteria bacterium RIFCSPLOWO2_01_FULL_37_16</name>
    <dbReference type="NCBI Taxonomy" id="1802058"/>
    <lineage>
        <taxon>Bacteria</taxon>
        <taxon>Candidatus Roizmaniibacteriota</taxon>
    </lineage>
</organism>
<dbReference type="Pfam" id="PF04203">
    <property type="entry name" value="Sortase"/>
    <property type="match status" value="1"/>
</dbReference>